<gene>
    <name evidence="1" type="primary">CDH10</name>
</gene>
<dbReference type="ChiTaRS" id="CDH10">
    <property type="organism name" value="human"/>
</dbReference>
<proteinExistence type="predicted"/>
<sequence>MDHSNISYLEMELVLFLLLMKKQVIFMPQGELIGRKRPFILYAHKLLTEEL</sequence>
<name>L8ECD4_HUMAN</name>
<dbReference type="EMBL" id="HF583875">
    <property type="protein sequence ID" value="CCQ43372.1"/>
    <property type="molecule type" value="Genomic_DNA"/>
</dbReference>
<organism evidence="1">
    <name type="scientific">Homo sapiens</name>
    <name type="common">Human</name>
    <dbReference type="NCBI Taxonomy" id="9606"/>
    <lineage>
        <taxon>Eukaryota</taxon>
        <taxon>Metazoa</taxon>
        <taxon>Chordata</taxon>
        <taxon>Craniata</taxon>
        <taxon>Vertebrata</taxon>
        <taxon>Euteleostomi</taxon>
        <taxon>Mammalia</taxon>
        <taxon>Eutheria</taxon>
        <taxon>Euarchontoglires</taxon>
        <taxon>Primates</taxon>
        <taxon>Haplorrhini</taxon>
        <taxon>Catarrhini</taxon>
        <taxon>Hominidae</taxon>
        <taxon>Homo</taxon>
    </lineage>
</organism>
<accession>L8ECD4</accession>
<evidence type="ECO:0000313" key="1">
    <source>
        <dbReference type="EMBL" id="CCQ43372.1"/>
    </source>
</evidence>
<dbReference type="OrthoDB" id="6252479at2759"/>
<protein>
    <submittedName>
        <fullName evidence="1">Alternative protein CDH10</fullName>
    </submittedName>
</protein>
<reference evidence="1" key="1">
    <citation type="journal article" date="2013" name="PLoS ONE">
        <title>Direct detection of alternative open reading frames translation products in human significantly expands the proteome.</title>
        <authorList>
            <person name="Vanderperre B."/>
            <person name="Lucier J.-F."/>
            <person name="Motard J."/>
            <person name="Tremblay G."/>
            <person name="Vanderperre S."/>
            <person name="Wisztorski M."/>
            <person name="Salzet M."/>
            <person name="Boisvert F.-M."/>
            <person name="Roucou X."/>
        </authorList>
    </citation>
    <scope>NUCLEOTIDE SEQUENCE</scope>
</reference>
<dbReference type="AlphaFoldDB" id="L8ECD4"/>